<dbReference type="GO" id="GO:0015074">
    <property type="term" value="P:DNA integration"/>
    <property type="evidence" value="ECO:0007669"/>
    <property type="project" value="UniProtKB-KW"/>
</dbReference>
<keyword evidence="5" id="KW-0460">Magnesium</keyword>
<dbReference type="PANTHER" id="PTHR42648">
    <property type="entry name" value="TRANSPOSASE, PUTATIVE-RELATED"/>
    <property type="match status" value="1"/>
</dbReference>
<evidence type="ECO:0000256" key="7">
    <source>
        <dbReference type="ARBA" id="ARBA00022918"/>
    </source>
</evidence>
<dbReference type="GO" id="GO:0004519">
    <property type="term" value="F:endonuclease activity"/>
    <property type="evidence" value="ECO:0007669"/>
    <property type="project" value="UniProtKB-KW"/>
</dbReference>
<dbReference type="InterPro" id="IPR036397">
    <property type="entry name" value="RNaseH_sf"/>
</dbReference>
<proteinExistence type="predicted"/>
<dbReference type="GO" id="GO:0016787">
    <property type="term" value="F:hydrolase activity"/>
    <property type="evidence" value="ECO:0007669"/>
    <property type="project" value="UniProtKB-KW"/>
</dbReference>
<dbReference type="Gene3D" id="3.30.420.10">
    <property type="entry name" value="Ribonuclease H-like superfamily/Ribonuclease H"/>
    <property type="match status" value="1"/>
</dbReference>
<keyword evidence="2" id="KW-0479">Metal-binding</keyword>
<evidence type="ECO:0000256" key="2">
    <source>
        <dbReference type="ARBA" id="ARBA00022723"/>
    </source>
</evidence>
<reference evidence="13" key="1">
    <citation type="submission" date="2023-04" db="EMBL/GenBank/DDBJ databases">
        <title>Phytophthora fragariaefolia NBRC 109709.</title>
        <authorList>
            <person name="Ichikawa N."/>
            <person name="Sato H."/>
            <person name="Tonouchi N."/>
        </authorList>
    </citation>
    <scope>NUCLEOTIDE SEQUENCE</scope>
    <source>
        <strain evidence="13">NBRC 109709</strain>
    </source>
</reference>
<keyword evidence="1" id="KW-0540">Nuclease</keyword>
<evidence type="ECO:0000259" key="12">
    <source>
        <dbReference type="PROSITE" id="PS50994"/>
    </source>
</evidence>
<evidence type="ECO:0000256" key="10">
    <source>
        <dbReference type="ARBA" id="ARBA00023268"/>
    </source>
</evidence>
<dbReference type="Pfam" id="PF00665">
    <property type="entry name" value="rve"/>
    <property type="match status" value="1"/>
</dbReference>
<dbReference type="GO" id="GO:0003676">
    <property type="term" value="F:nucleic acid binding"/>
    <property type="evidence" value="ECO:0007669"/>
    <property type="project" value="InterPro"/>
</dbReference>
<keyword evidence="8" id="KW-0239">DNA-directed DNA polymerase</keyword>
<dbReference type="InterPro" id="IPR013103">
    <property type="entry name" value="RVT_2"/>
</dbReference>
<dbReference type="AlphaFoldDB" id="A0A9W6X5A4"/>
<feature type="domain" description="Integrase catalytic" evidence="12">
    <location>
        <begin position="387"/>
        <end position="562"/>
    </location>
</feature>
<evidence type="ECO:0000313" key="14">
    <source>
        <dbReference type="Proteomes" id="UP001165121"/>
    </source>
</evidence>
<dbReference type="GO" id="GO:0003964">
    <property type="term" value="F:RNA-directed DNA polymerase activity"/>
    <property type="evidence" value="ECO:0007669"/>
    <property type="project" value="UniProtKB-KW"/>
</dbReference>
<evidence type="ECO:0000256" key="3">
    <source>
        <dbReference type="ARBA" id="ARBA00022759"/>
    </source>
</evidence>
<dbReference type="Proteomes" id="UP001165121">
    <property type="component" value="Unassembled WGS sequence"/>
</dbReference>
<dbReference type="Pfam" id="PF07727">
    <property type="entry name" value="RVT_2"/>
    <property type="match status" value="1"/>
</dbReference>
<evidence type="ECO:0000256" key="11">
    <source>
        <dbReference type="SAM" id="MobiDB-lite"/>
    </source>
</evidence>
<keyword evidence="7" id="KW-0695">RNA-directed DNA polymerase</keyword>
<keyword evidence="8" id="KW-0808">Transferase</keyword>
<dbReference type="GO" id="GO:0003887">
    <property type="term" value="F:DNA-directed DNA polymerase activity"/>
    <property type="evidence" value="ECO:0007669"/>
    <property type="project" value="UniProtKB-KW"/>
</dbReference>
<keyword evidence="10" id="KW-0511">Multifunctional enzyme</keyword>
<dbReference type="PROSITE" id="PS50994">
    <property type="entry name" value="INTEGRASE"/>
    <property type="match status" value="1"/>
</dbReference>
<feature type="region of interest" description="Disordered" evidence="11">
    <location>
        <begin position="159"/>
        <end position="182"/>
    </location>
</feature>
<dbReference type="InterPro" id="IPR012337">
    <property type="entry name" value="RNaseH-like_sf"/>
</dbReference>
<evidence type="ECO:0000256" key="1">
    <source>
        <dbReference type="ARBA" id="ARBA00022722"/>
    </source>
</evidence>
<dbReference type="GO" id="GO:0006310">
    <property type="term" value="P:DNA recombination"/>
    <property type="evidence" value="ECO:0007669"/>
    <property type="project" value="UniProtKB-KW"/>
</dbReference>
<keyword evidence="6" id="KW-0229">DNA integration</keyword>
<gene>
    <name evidence="13" type="ORF">Pfra01_000723200</name>
</gene>
<feature type="compositionally biased region" description="Polar residues" evidence="11">
    <location>
        <begin position="136"/>
        <end position="145"/>
    </location>
</feature>
<organism evidence="13 14">
    <name type="scientific">Phytophthora fragariaefolia</name>
    <dbReference type="NCBI Taxonomy" id="1490495"/>
    <lineage>
        <taxon>Eukaryota</taxon>
        <taxon>Sar</taxon>
        <taxon>Stramenopiles</taxon>
        <taxon>Oomycota</taxon>
        <taxon>Peronosporomycetes</taxon>
        <taxon>Peronosporales</taxon>
        <taxon>Peronosporaceae</taxon>
        <taxon>Phytophthora</taxon>
    </lineage>
</organism>
<feature type="region of interest" description="Disordered" evidence="11">
    <location>
        <begin position="1"/>
        <end position="62"/>
    </location>
</feature>
<comment type="caution">
    <text evidence="13">The sequence shown here is derived from an EMBL/GenBank/DDBJ whole genome shotgun (WGS) entry which is preliminary data.</text>
</comment>
<name>A0A9W6X5A4_9STRA</name>
<dbReference type="InterPro" id="IPR039537">
    <property type="entry name" value="Retrotran_Ty1/copia-like"/>
</dbReference>
<dbReference type="PANTHER" id="PTHR42648:SF11">
    <property type="entry name" value="TRANSPOSON TY4-P GAG-POL POLYPROTEIN"/>
    <property type="match status" value="1"/>
</dbReference>
<feature type="compositionally biased region" description="Acidic residues" evidence="11">
    <location>
        <begin position="173"/>
        <end position="182"/>
    </location>
</feature>
<keyword evidence="14" id="KW-1185">Reference proteome</keyword>
<keyword evidence="3" id="KW-0255">Endonuclease</keyword>
<keyword evidence="4" id="KW-0378">Hydrolase</keyword>
<accession>A0A9W6X5A4</accession>
<evidence type="ECO:0000256" key="9">
    <source>
        <dbReference type="ARBA" id="ARBA00023172"/>
    </source>
</evidence>
<dbReference type="OrthoDB" id="89199at2759"/>
<evidence type="ECO:0000256" key="8">
    <source>
        <dbReference type="ARBA" id="ARBA00022932"/>
    </source>
</evidence>
<keyword evidence="8" id="KW-0548">Nucleotidyltransferase</keyword>
<evidence type="ECO:0000256" key="6">
    <source>
        <dbReference type="ARBA" id="ARBA00022908"/>
    </source>
</evidence>
<keyword evidence="9" id="KW-0233">DNA recombination</keyword>
<feature type="region of interest" description="Disordered" evidence="11">
    <location>
        <begin position="119"/>
        <end position="145"/>
    </location>
</feature>
<dbReference type="InterPro" id="IPR001584">
    <property type="entry name" value="Integrase_cat-core"/>
</dbReference>
<protein>
    <submittedName>
        <fullName evidence="13">Unnamed protein product</fullName>
    </submittedName>
</protein>
<sequence>MEEGGGVRSCASQNAVMEMEGGGGGGRASRSAVKGKEKGGGRASQRALEEEEGGGVRGSALQSAVVEMEGGGCGGRGDAEPELSPAAVTTAFDLSPSDLRLDASQRDAVANLQLLSEVSGVESEGDQYTEPATVDASASRTQPPQTCLKKDVNYVAEDENTSEYESFSSGESDGVDFDGDYDEPELEAHDDNDVVLSDEDAIQMDEAFIKSLQVYNTTLNKEALKLCEDALRATEWTPVSSDFESDRIAYPGLNMEQAQPVPELRRLCDSPLLTFFYFLPKSMWVTINVETNRYAIQEVDRRARIIQTKPGGHRQESLKPIRRRLKAKPAYQTHEILHVIGFLIARMLCPQTRRFAGHRSMVEDDAVPAENIPYDACELGTKRQATLKMGPRVDLYGCNNVVHSDIAGPVEYPTIKLERYVLLFVDGYSRYCTVRLLQKRSEMFQCFLDYKAAVETKHNRPIRRFISDNRGEYLDGEFINYCREQGIQRETPIAYTPEKNDMTEIRFRVLFNEVRTILISSGSPQQLWGEAVLYTYNRTLTTGFEYYSRIATSEVDLLFYSQLPPKERPSANDMVLLEDFVADFDMDSVNTATMRSQLVVHTPTSAPWLQTLVRPQALTSEPVHPIVRAARKQKQAGLLVALENLECEKILCAAVAAGMGINPAAYKEAMTRPDAARWREATEAEIACLLQNKTWKMVKLSLGKRALACKWVFRRKRESDGTLERYKARLVVIGCQQIKFVYVDDVFAPVVRLESLRVLLAIV</sequence>
<dbReference type="EMBL" id="BSXT01000633">
    <property type="protein sequence ID" value="GMF31468.1"/>
    <property type="molecule type" value="Genomic_DNA"/>
</dbReference>
<dbReference type="GO" id="GO:0046872">
    <property type="term" value="F:metal ion binding"/>
    <property type="evidence" value="ECO:0007669"/>
    <property type="project" value="UniProtKB-KW"/>
</dbReference>
<evidence type="ECO:0000256" key="4">
    <source>
        <dbReference type="ARBA" id="ARBA00022801"/>
    </source>
</evidence>
<dbReference type="SUPFAM" id="SSF53098">
    <property type="entry name" value="Ribonuclease H-like"/>
    <property type="match status" value="1"/>
</dbReference>
<evidence type="ECO:0000256" key="5">
    <source>
        <dbReference type="ARBA" id="ARBA00022842"/>
    </source>
</evidence>
<evidence type="ECO:0000313" key="13">
    <source>
        <dbReference type="EMBL" id="GMF31468.1"/>
    </source>
</evidence>